<proteinExistence type="predicted"/>
<dbReference type="EMBL" id="CP019717">
    <property type="protein sequence ID" value="QHZ49923.1"/>
    <property type="molecule type" value="Genomic_DNA"/>
</dbReference>
<evidence type="ECO:0000313" key="2">
    <source>
        <dbReference type="Proteomes" id="UP000464330"/>
    </source>
</evidence>
<organism evidence="1 2">
    <name type="scientific">Paenibacillus larvae subsp. larvae</name>
    <dbReference type="NCBI Taxonomy" id="147375"/>
    <lineage>
        <taxon>Bacteria</taxon>
        <taxon>Bacillati</taxon>
        <taxon>Bacillota</taxon>
        <taxon>Bacilli</taxon>
        <taxon>Bacillales</taxon>
        <taxon>Paenibacillaceae</taxon>
        <taxon>Paenibacillus</taxon>
    </lineage>
</organism>
<sequence>MKANIDFFKINTVAGSSQETKYGIHTARYYGRKFPPVRSIA</sequence>
<evidence type="ECO:0000313" key="1">
    <source>
        <dbReference type="EMBL" id="QHZ49923.1"/>
    </source>
</evidence>
<name>A0A6C0QML5_9BACL</name>
<reference evidence="1 2" key="1">
    <citation type="journal article" date="2020" name="Int. J. Med. Microbiol.">
        <title>Discovery of Paenibacillus larvae ERIC V: Phenotypic and genomic comparison to genotypes ERIC I-IV reveal different inventories of virulence factors which correlate with epidemiological prevalences of American Foulbrood.</title>
        <authorList>
            <person name="Beims H."/>
            <person name="Bunk B."/>
            <person name="Erler S."/>
            <person name="Mohr K.I."/>
            <person name="Sproer C."/>
            <person name="Pradella S."/>
            <person name="Gunther G."/>
            <person name="Rohde M."/>
            <person name="von der Ohe W."/>
            <person name="Steinert M."/>
        </authorList>
    </citation>
    <scope>NUCLEOTIDE SEQUENCE [LARGE SCALE GENOMIC DNA]</scope>
    <source>
        <strain evidence="1">Eric_V</strain>
    </source>
</reference>
<dbReference type="AlphaFoldDB" id="A0A6C0QML5"/>
<dbReference type="Proteomes" id="UP000464330">
    <property type="component" value="Chromosome"/>
</dbReference>
<protein>
    <submittedName>
        <fullName evidence="1">Uncharacterized protein</fullName>
    </submittedName>
</protein>
<gene>
    <name evidence="1" type="ORF">ERICV_00742</name>
</gene>
<accession>A0A6C0QML5</accession>